<dbReference type="Pfam" id="PF21810">
    <property type="entry name" value="DUF6880"/>
    <property type="match status" value="1"/>
</dbReference>
<reference evidence="1 2" key="1">
    <citation type="journal article" date="2014" name="World J. Microbiol. Biotechnol.">
        <title>Biodiversity and physiological characteristics of Antarctic and Arctic lichens-associated bacteria.</title>
        <authorList>
            <person name="Lee Y.M."/>
            <person name="Kim E.H."/>
            <person name="Lee H.K."/>
            <person name="Hong S.G."/>
        </authorList>
    </citation>
    <scope>NUCLEOTIDE SEQUENCE [LARGE SCALE GENOMIC DNA]</scope>
    <source>
        <strain evidence="1 2">PAMC 26569</strain>
        <plasmid evidence="1">unnamed4</plasmid>
    </source>
</reference>
<accession>A0A6M8HZN1</accession>
<dbReference type="EMBL" id="CP053711">
    <property type="protein sequence ID" value="QKE93667.1"/>
    <property type="molecule type" value="Genomic_DNA"/>
</dbReference>
<organism evidence="1 2">
    <name type="scientific">Lichenicola cladoniae</name>
    <dbReference type="NCBI Taxonomy" id="1484109"/>
    <lineage>
        <taxon>Bacteria</taxon>
        <taxon>Pseudomonadati</taxon>
        <taxon>Pseudomonadota</taxon>
        <taxon>Alphaproteobacteria</taxon>
        <taxon>Acetobacterales</taxon>
        <taxon>Acetobacteraceae</taxon>
        <taxon>Lichenicola</taxon>
    </lineage>
</organism>
<evidence type="ECO:0000313" key="1">
    <source>
        <dbReference type="EMBL" id="QKE93667.1"/>
    </source>
</evidence>
<dbReference type="KEGG" id="lck:HN018_26340"/>
<keyword evidence="1" id="KW-0614">Plasmid</keyword>
<dbReference type="Proteomes" id="UP000500767">
    <property type="component" value="Plasmid unnamed4"/>
</dbReference>
<evidence type="ECO:0000313" key="2">
    <source>
        <dbReference type="Proteomes" id="UP000500767"/>
    </source>
</evidence>
<geneLocation type="plasmid" evidence="1 2">
    <name>unnamed4</name>
</geneLocation>
<dbReference type="InterPro" id="IPR049245">
    <property type="entry name" value="DUF6880"/>
</dbReference>
<keyword evidence="2" id="KW-1185">Reference proteome</keyword>
<proteinExistence type="predicted"/>
<sequence length="117" mass="13118">MAAFVGISGRIQSESPAALPRNPQSENFAGDIAERLITHHRPAEALGWLDRAAVRHDEGRQIDLRIAALDTLGRKTDAQDLRWTTFQRFLSVEHLRAYLRGLPDFDDVADDGDLAPW</sequence>
<name>A0A6M8HZN1_9PROT</name>
<gene>
    <name evidence="1" type="ORF">HN018_26340</name>
</gene>
<protein>
    <submittedName>
        <fullName evidence="1">Uncharacterized protein</fullName>
    </submittedName>
</protein>
<dbReference type="AlphaFoldDB" id="A0A6M8HZN1"/>
<dbReference type="RefSeq" id="WP_171836893.1">
    <property type="nucleotide sequence ID" value="NZ_CP053711.1"/>
</dbReference>